<dbReference type="GO" id="GO:0019588">
    <property type="term" value="P:anaerobic glycerol catabolic process"/>
    <property type="evidence" value="ECO:0007669"/>
    <property type="project" value="UniProtKB-UniPathway"/>
</dbReference>
<dbReference type="UniPathway" id="UPA00617">
    <property type="reaction ID" value="UER00669"/>
</dbReference>
<accession>A0A409W6Y1</accession>
<proteinExistence type="inferred from homology"/>
<evidence type="ECO:0000256" key="10">
    <source>
        <dbReference type="ARBA" id="ARBA00048898"/>
    </source>
</evidence>
<dbReference type="NCBIfam" id="TIGR02361">
    <property type="entry name" value="dak_ATP"/>
    <property type="match status" value="1"/>
</dbReference>
<evidence type="ECO:0000256" key="3">
    <source>
        <dbReference type="ARBA" id="ARBA00008757"/>
    </source>
</evidence>
<evidence type="ECO:0000256" key="7">
    <source>
        <dbReference type="ARBA" id="ARBA00022798"/>
    </source>
</evidence>
<dbReference type="SUPFAM" id="SSF101473">
    <property type="entry name" value="DhaL-like"/>
    <property type="match status" value="1"/>
</dbReference>
<name>A0A409W6Y1_9AGAR</name>
<keyword evidence="5" id="KW-0547">Nucleotide-binding</keyword>
<dbReference type="Pfam" id="PF02733">
    <property type="entry name" value="Dak1"/>
    <property type="match status" value="1"/>
</dbReference>
<dbReference type="GO" id="GO:0050354">
    <property type="term" value="F:triokinase activity"/>
    <property type="evidence" value="ECO:0007669"/>
    <property type="project" value="UniProtKB-EC"/>
</dbReference>
<dbReference type="FunFam" id="3.40.50.10440:FF:000001">
    <property type="entry name" value="Dihydroxyacetone kinase, DhaK subunit"/>
    <property type="match status" value="1"/>
</dbReference>
<dbReference type="AlphaFoldDB" id="A0A409W6Y1"/>
<dbReference type="InterPro" id="IPR004006">
    <property type="entry name" value="DhaK_dom"/>
</dbReference>
<dbReference type="Gene3D" id="1.25.40.340">
    <property type="match status" value="1"/>
</dbReference>
<comment type="pathway">
    <text evidence="2">Polyol metabolism; glycerol fermentation; glycerone phosphate from glycerol (oxidative route): step 2/2.</text>
</comment>
<keyword evidence="8" id="KW-0067">ATP-binding</keyword>
<evidence type="ECO:0000256" key="8">
    <source>
        <dbReference type="ARBA" id="ARBA00022840"/>
    </source>
</evidence>
<evidence type="ECO:0000256" key="11">
    <source>
        <dbReference type="PIRSR" id="PIRSR612734-1"/>
    </source>
</evidence>
<dbReference type="Gene3D" id="3.30.1180.20">
    <property type="entry name" value="Dihydroxyacetone kinase, domain 2"/>
    <property type="match status" value="1"/>
</dbReference>
<evidence type="ECO:0008006" key="17">
    <source>
        <dbReference type="Google" id="ProtNLM"/>
    </source>
</evidence>
<gene>
    <name evidence="15" type="ORF">CVT26_003889</name>
</gene>
<feature type="binding site" evidence="12">
    <location>
        <begin position="56"/>
        <end position="59"/>
    </location>
    <ligand>
        <name>substrate</name>
    </ligand>
</feature>
<evidence type="ECO:0000259" key="14">
    <source>
        <dbReference type="PROSITE" id="PS51481"/>
    </source>
</evidence>
<dbReference type="GO" id="GO:0005829">
    <property type="term" value="C:cytosol"/>
    <property type="evidence" value="ECO:0007669"/>
    <property type="project" value="TreeGrafter"/>
</dbReference>
<organism evidence="15 16">
    <name type="scientific">Gymnopilus dilepis</name>
    <dbReference type="NCBI Taxonomy" id="231916"/>
    <lineage>
        <taxon>Eukaryota</taxon>
        <taxon>Fungi</taxon>
        <taxon>Dikarya</taxon>
        <taxon>Basidiomycota</taxon>
        <taxon>Agaricomycotina</taxon>
        <taxon>Agaricomycetes</taxon>
        <taxon>Agaricomycetidae</taxon>
        <taxon>Agaricales</taxon>
        <taxon>Agaricineae</taxon>
        <taxon>Hymenogastraceae</taxon>
        <taxon>Gymnopilus</taxon>
    </lineage>
</organism>
<evidence type="ECO:0000259" key="13">
    <source>
        <dbReference type="PROSITE" id="PS51480"/>
    </source>
</evidence>
<reference evidence="15 16" key="1">
    <citation type="journal article" date="2018" name="Evol. Lett.">
        <title>Horizontal gene cluster transfer increased hallucinogenic mushroom diversity.</title>
        <authorList>
            <person name="Reynolds H.T."/>
            <person name="Vijayakumar V."/>
            <person name="Gluck-Thaler E."/>
            <person name="Korotkin H.B."/>
            <person name="Matheny P.B."/>
            <person name="Slot J.C."/>
        </authorList>
    </citation>
    <scope>NUCLEOTIDE SEQUENCE [LARGE SCALE GENOMIC DNA]</scope>
    <source>
        <strain evidence="15 16">SRW20</strain>
    </source>
</reference>
<dbReference type="EMBL" id="NHYE01005351">
    <property type="protein sequence ID" value="PPQ74291.1"/>
    <property type="molecule type" value="Genomic_DNA"/>
</dbReference>
<dbReference type="SMART" id="SM01120">
    <property type="entry name" value="Dak2"/>
    <property type="match status" value="1"/>
</dbReference>
<dbReference type="InterPro" id="IPR050861">
    <property type="entry name" value="Dihydroxyacetone_Kinase"/>
</dbReference>
<comment type="catalytic activity">
    <reaction evidence="10">
        <text>dihydroxyacetone + ATP = dihydroxyacetone phosphate + ADP + H(+)</text>
        <dbReference type="Rhea" id="RHEA:15773"/>
        <dbReference type="ChEBI" id="CHEBI:15378"/>
        <dbReference type="ChEBI" id="CHEBI:16016"/>
        <dbReference type="ChEBI" id="CHEBI:30616"/>
        <dbReference type="ChEBI" id="CHEBI:57642"/>
        <dbReference type="ChEBI" id="CHEBI:456216"/>
        <dbReference type="EC" id="2.7.1.29"/>
    </reaction>
</comment>
<feature type="binding site" evidence="12">
    <location>
        <position position="101"/>
    </location>
    <ligand>
        <name>substrate</name>
    </ligand>
</feature>
<feature type="domain" description="DhaK" evidence="14">
    <location>
        <begin position="11"/>
        <end position="348"/>
    </location>
</feature>
<keyword evidence="7" id="KW-0319">Glycerol metabolism</keyword>
<dbReference type="InterPro" id="IPR004007">
    <property type="entry name" value="DhaL_dom"/>
</dbReference>
<comment type="function">
    <text evidence="1">Catalyzes both the phosphorylation of dihydroxyacetone and of glyceraldehyde.</text>
</comment>
<comment type="catalytic activity">
    <reaction evidence="9">
        <text>D-glyceraldehyde + ATP = D-glyceraldehyde 3-phosphate + ADP + H(+)</text>
        <dbReference type="Rhea" id="RHEA:13941"/>
        <dbReference type="ChEBI" id="CHEBI:15378"/>
        <dbReference type="ChEBI" id="CHEBI:17378"/>
        <dbReference type="ChEBI" id="CHEBI:30616"/>
        <dbReference type="ChEBI" id="CHEBI:59776"/>
        <dbReference type="ChEBI" id="CHEBI:456216"/>
        <dbReference type="EC" id="2.7.1.28"/>
    </reaction>
</comment>
<dbReference type="OrthoDB" id="1724672at2759"/>
<dbReference type="Proteomes" id="UP000284706">
    <property type="component" value="Unassembled WGS sequence"/>
</dbReference>
<evidence type="ECO:0000256" key="5">
    <source>
        <dbReference type="ARBA" id="ARBA00022741"/>
    </source>
</evidence>
<dbReference type="PROSITE" id="PS51481">
    <property type="entry name" value="DHAK"/>
    <property type="match status" value="1"/>
</dbReference>
<evidence type="ECO:0000256" key="4">
    <source>
        <dbReference type="ARBA" id="ARBA00022679"/>
    </source>
</evidence>
<dbReference type="Gene3D" id="3.40.50.10440">
    <property type="entry name" value="Dihydroxyacetone kinase, domain 1"/>
    <property type="match status" value="1"/>
</dbReference>
<dbReference type="FunCoup" id="A0A409W6Y1">
    <property type="interactions" value="347"/>
</dbReference>
<dbReference type="PANTHER" id="PTHR28629:SF14">
    <property type="entry name" value="DIHYDROXYACETONE KINASE 1"/>
    <property type="match status" value="1"/>
</dbReference>
<dbReference type="FunFam" id="1.25.40.340:FF:000001">
    <property type="entry name" value="Dihydroxyacetone kinase 1"/>
    <property type="match status" value="1"/>
</dbReference>
<comment type="similarity">
    <text evidence="3">Belongs to the dihydroxyacetone kinase (DAK) family.</text>
</comment>
<dbReference type="GO" id="GO:0004371">
    <property type="term" value="F:glycerone kinase activity"/>
    <property type="evidence" value="ECO:0007669"/>
    <property type="project" value="UniProtKB-EC"/>
</dbReference>
<dbReference type="InParanoid" id="A0A409W6Y1"/>
<feature type="active site" description="Tele-hemiaminal-histidine intermediate" evidence="11">
    <location>
        <position position="220"/>
    </location>
</feature>
<evidence type="ECO:0000256" key="12">
    <source>
        <dbReference type="PIRSR" id="PIRSR612734-2"/>
    </source>
</evidence>
<evidence type="ECO:0000256" key="6">
    <source>
        <dbReference type="ARBA" id="ARBA00022777"/>
    </source>
</evidence>
<sequence>MSLQSKHLLNSTSTLVVDSLKGLCAINPQLALDEPNKIVYVKSQDKSKVALMCGGGSGHEPAHAGFVGAVCGNVFASPNASQVRRGIELLDNDKGTVIIVKNYTGDILNFGLAKEQYAALHPDKADRIKFVIVGDDVAVGKEQGKLVGRRGLAGTVLVYKIAGALAHRGGSLDEVYTTATWVADHVATIGVSLGHTHVPGTAPMSSDLSSSEIEIGLGIHNESGHTRVSPIPKLSELVPQLLDLLTSTTDRDRSFVPFKGKDNVVLLVNNLGGMSELELGGVVGEVRKELDARGFVTSRILSGSFMTSLNMPGFSLTLLLLPTKGEAGAPSAAQLLSLLDERCEVPGWKWSSGSTPVAVSQQVAPAQQTQVRKADVKQISVSESKVFTQSVVKAAQALIKAEPEITQMDSIAGDGDCGLTLKAGAEGVLSQIDSGNISGENLVNSIISIAKVAEEAMGGTSGALYSIFFSALAQGVQFNASQDGKMTQEIWSEALKSALAKLYTYTRARPPSRTLVDPLAAFVDTFTTTKNYSEAAAAASKAAEATRDLQAKAGRSAYVENDRLIQERIPDPGAWGVKVILDNLA</sequence>
<keyword evidence="6" id="KW-0418">Kinase</keyword>
<protein>
    <recommendedName>
        <fullName evidence="17">Dihydroxyacetone kinase</fullName>
    </recommendedName>
</protein>
<keyword evidence="16" id="KW-1185">Reference proteome</keyword>
<evidence type="ECO:0000256" key="9">
    <source>
        <dbReference type="ARBA" id="ARBA00047974"/>
    </source>
</evidence>
<dbReference type="PROSITE" id="PS51480">
    <property type="entry name" value="DHAL"/>
    <property type="match status" value="1"/>
</dbReference>
<keyword evidence="4" id="KW-0808">Transferase</keyword>
<dbReference type="InterPro" id="IPR012734">
    <property type="entry name" value="DhaK_ATP"/>
</dbReference>
<dbReference type="Pfam" id="PF02734">
    <property type="entry name" value="Dak2"/>
    <property type="match status" value="1"/>
</dbReference>
<comment type="caution">
    <text evidence="15">The sequence shown here is derived from an EMBL/GenBank/DDBJ whole genome shotgun (WGS) entry which is preliminary data.</text>
</comment>
<dbReference type="PANTHER" id="PTHR28629">
    <property type="entry name" value="TRIOKINASE/FMN CYCLASE"/>
    <property type="match status" value="1"/>
</dbReference>
<feature type="domain" description="DhaL" evidence="13">
    <location>
        <begin position="385"/>
        <end position="585"/>
    </location>
</feature>
<dbReference type="SUPFAM" id="SSF82549">
    <property type="entry name" value="DAK1/DegV-like"/>
    <property type="match status" value="1"/>
</dbReference>
<dbReference type="InterPro" id="IPR036117">
    <property type="entry name" value="DhaL_dom_sf"/>
</dbReference>
<evidence type="ECO:0000313" key="15">
    <source>
        <dbReference type="EMBL" id="PPQ74291.1"/>
    </source>
</evidence>
<evidence type="ECO:0000256" key="2">
    <source>
        <dbReference type="ARBA" id="ARBA00004778"/>
    </source>
</evidence>
<evidence type="ECO:0000313" key="16">
    <source>
        <dbReference type="Proteomes" id="UP000284706"/>
    </source>
</evidence>
<dbReference type="FunFam" id="3.30.1180.20:FF:000001">
    <property type="entry name" value="Dihydroxyacetone kinase 1"/>
    <property type="match status" value="1"/>
</dbReference>
<feature type="binding site" evidence="12">
    <location>
        <position position="106"/>
    </location>
    <ligand>
        <name>substrate</name>
    </ligand>
</feature>
<dbReference type="GO" id="GO:0005524">
    <property type="term" value="F:ATP binding"/>
    <property type="evidence" value="ECO:0007669"/>
    <property type="project" value="UniProtKB-KW"/>
</dbReference>
<dbReference type="STRING" id="231916.A0A409W6Y1"/>
<evidence type="ECO:0000256" key="1">
    <source>
        <dbReference type="ARBA" id="ARBA00003264"/>
    </source>
</evidence>